<dbReference type="GO" id="GO:0009254">
    <property type="term" value="P:peptidoglycan turnover"/>
    <property type="evidence" value="ECO:0007669"/>
    <property type="project" value="TreeGrafter"/>
</dbReference>
<dbReference type="CDD" id="cd00118">
    <property type="entry name" value="LysM"/>
    <property type="match status" value="1"/>
</dbReference>
<dbReference type="STRING" id="690567.2313"/>
<dbReference type="CDD" id="cd06583">
    <property type="entry name" value="PGRP"/>
    <property type="match status" value="1"/>
</dbReference>
<reference evidence="6 7" key="1">
    <citation type="submission" date="2015-03" db="EMBL/GenBank/DDBJ databases">
        <authorList>
            <person name="Murphy D."/>
        </authorList>
    </citation>
    <scope>NUCLEOTIDE SEQUENCE [LARGE SCALE GENOMIC DNA]</scope>
    <source>
        <strain evidence="6 7">OL-4</strain>
    </source>
</reference>
<dbReference type="PANTHER" id="PTHR30417">
    <property type="entry name" value="N-ACETYLMURAMOYL-L-ALANINE AMIDASE AMID"/>
    <property type="match status" value="1"/>
</dbReference>
<keyword evidence="7" id="KW-1185">Reference proteome</keyword>
<dbReference type="OrthoDB" id="9794294at2"/>
<feature type="domain" description="LysM" evidence="5">
    <location>
        <begin position="286"/>
        <end position="332"/>
    </location>
</feature>
<dbReference type="InterPro" id="IPR036505">
    <property type="entry name" value="Amidase/PGRP_sf"/>
</dbReference>
<name>A0A0E4GCF2_9FIRM</name>
<comment type="catalytic activity">
    <reaction evidence="1">
        <text>Hydrolyzes the link between N-acetylmuramoyl residues and L-amino acid residues in certain cell-wall glycopeptides.</text>
        <dbReference type="EC" id="3.5.1.28"/>
    </reaction>
</comment>
<dbReference type="GO" id="GO:0071555">
    <property type="term" value="P:cell wall organization"/>
    <property type="evidence" value="ECO:0007669"/>
    <property type="project" value="UniProtKB-KW"/>
</dbReference>
<dbReference type="PROSITE" id="PS51782">
    <property type="entry name" value="LYSM"/>
    <property type="match status" value="1"/>
</dbReference>
<proteinExistence type="predicted"/>
<dbReference type="AlphaFoldDB" id="A0A0E4GCF2"/>
<evidence type="ECO:0000256" key="1">
    <source>
        <dbReference type="ARBA" id="ARBA00001561"/>
    </source>
</evidence>
<dbReference type="EC" id="3.5.1.28" evidence="2"/>
<evidence type="ECO:0000259" key="5">
    <source>
        <dbReference type="PROSITE" id="PS51782"/>
    </source>
</evidence>
<dbReference type="InterPro" id="IPR002502">
    <property type="entry name" value="Amidase_domain"/>
</dbReference>
<dbReference type="Proteomes" id="UP000045545">
    <property type="component" value="Unassembled WGS sequence"/>
</dbReference>
<sequence>MKLFTKYMTRNDCYTAGRKITPKGIMVHSTAVPGVMAAEWFSRWNKSYKAGEINRQVCVHAFVDDKEVWQYLPWDHRGWHAGGAANNTHIGFEICEPAGFSYKSGSVMVGYDPAKQEDYFRKAWQNAVELCVMLCRKYSLNENDIICHSEGYKLGIASNHADVMHWFPKHGENMDTFRKAVKKALENSTDINTDIGIGDMVEFKVSVKNYYPGSVEVPTWVKNDYYHRVTQTLYKGKPVIKGGKECVLLGKKVKKSGGQEIAGINTWVAKENLVIVNSIPDNKCNRTYTVQKGDTLWRIAEKELGRGTRYPEIKKLNGLTSDTIYPGQVLKLPE</sequence>
<evidence type="ECO:0000256" key="4">
    <source>
        <dbReference type="ARBA" id="ARBA00023316"/>
    </source>
</evidence>
<keyword evidence="4" id="KW-0961">Cell wall biogenesis/degradation</keyword>
<dbReference type="Pfam" id="PF01510">
    <property type="entry name" value="Amidase_2"/>
    <property type="match status" value="1"/>
</dbReference>
<evidence type="ECO:0000256" key="3">
    <source>
        <dbReference type="ARBA" id="ARBA00022801"/>
    </source>
</evidence>
<dbReference type="RefSeq" id="WP_046499118.1">
    <property type="nucleotide sequence ID" value="NZ_CGIH01000039.1"/>
</dbReference>
<dbReference type="InterPro" id="IPR036779">
    <property type="entry name" value="LysM_dom_sf"/>
</dbReference>
<dbReference type="Gene3D" id="3.10.350.10">
    <property type="entry name" value="LysM domain"/>
    <property type="match status" value="1"/>
</dbReference>
<dbReference type="Gene3D" id="3.40.80.10">
    <property type="entry name" value="Peptidoglycan recognition protein-like"/>
    <property type="match status" value="1"/>
</dbReference>
<dbReference type="SUPFAM" id="SSF54106">
    <property type="entry name" value="LysM domain"/>
    <property type="match status" value="1"/>
</dbReference>
<dbReference type="InterPro" id="IPR051206">
    <property type="entry name" value="NAMLAA_amidase_2"/>
</dbReference>
<gene>
    <name evidence="6" type="ORF">2313</name>
</gene>
<accession>A0A0E4GCF2</accession>
<evidence type="ECO:0000313" key="7">
    <source>
        <dbReference type="Proteomes" id="UP000045545"/>
    </source>
</evidence>
<dbReference type="PANTHER" id="PTHR30417:SF1">
    <property type="entry name" value="N-ACETYLMURAMOYL-L-ALANINE AMIDASE AMID"/>
    <property type="match status" value="1"/>
</dbReference>
<dbReference type="SMART" id="SM00257">
    <property type="entry name" value="LysM"/>
    <property type="match status" value="1"/>
</dbReference>
<protein>
    <recommendedName>
        <fullName evidence="2">N-acetylmuramoyl-L-alanine amidase</fullName>
        <ecNumber evidence="2">3.5.1.28</ecNumber>
    </recommendedName>
</protein>
<dbReference type="InterPro" id="IPR018392">
    <property type="entry name" value="LysM"/>
</dbReference>
<evidence type="ECO:0000313" key="6">
    <source>
        <dbReference type="EMBL" id="CFX96490.1"/>
    </source>
</evidence>
<keyword evidence="3" id="KW-0378">Hydrolase</keyword>
<organism evidence="6 7">
    <name type="scientific">Syntrophomonas zehnderi OL-4</name>
    <dbReference type="NCBI Taxonomy" id="690567"/>
    <lineage>
        <taxon>Bacteria</taxon>
        <taxon>Bacillati</taxon>
        <taxon>Bacillota</taxon>
        <taxon>Clostridia</taxon>
        <taxon>Eubacteriales</taxon>
        <taxon>Syntrophomonadaceae</taxon>
        <taxon>Syntrophomonas</taxon>
    </lineage>
</organism>
<dbReference type="EMBL" id="CGIH01000039">
    <property type="protein sequence ID" value="CFX96490.1"/>
    <property type="molecule type" value="Genomic_DNA"/>
</dbReference>
<dbReference type="GO" id="GO:0008745">
    <property type="term" value="F:N-acetylmuramoyl-L-alanine amidase activity"/>
    <property type="evidence" value="ECO:0007669"/>
    <property type="project" value="UniProtKB-EC"/>
</dbReference>
<dbReference type="Pfam" id="PF01476">
    <property type="entry name" value="LysM"/>
    <property type="match status" value="1"/>
</dbReference>
<dbReference type="SMART" id="SM00644">
    <property type="entry name" value="Ami_2"/>
    <property type="match status" value="1"/>
</dbReference>
<dbReference type="GO" id="GO:0009253">
    <property type="term" value="P:peptidoglycan catabolic process"/>
    <property type="evidence" value="ECO:0007669"/>
    <property type="project" value="InterPro"/>
</dbReference>
<dbReference type="SUPFAM" id="SSF55846">
    <property type="entry name" value="N-acetylmuramoyl-L-alanine amidase-like"/>
    <property type="match status" value="1"/>
</dbReference>
<evidence type="ECO:0000256" key="2">
    <source>
        <dbReference type="ARBA" id="ARBA00011901"/>
    </source>
</evidence>